<evidence type="ECO:0000313" key="3">
    <source>
        <dbReference type="Proteomes" id="UP001442841"/>
    </source>
</evidence>
<dbReference type="Proteomes" id="UP001442841">
    <property type="component" value="Chromosome"/>
</dbReference>
<dbReference type="SUPFAM" id="SSF55961">
    <property type="entry name" value="Bet v1-like"/>
    <property type="match status" value="1"/>
</dbReference>
<dbReference type="Pfam" id="PF10698">
    <property type="entry name" value="DUF2505"/>
    <property type="match status" value="1"/>
</dbReference>
<dbReference type="RefSeq" id="WP_425308702.1">
    <property type="nucleotide sequence ID" value="NZ_CP154795.1"/>
</dbReference>
<organism evidence="2 3">
    <name type="scientific">Ammonicoccus fulvus</name>
    <dbReference type="NCBI Taxonomy" id="3138240"/>
    <lineage>
        <taxon>Bacteria</taxon>
        <taxon>Bacillati</taxon>
        <taxon>Actinomycetota</taxon>
        <taxon>Actinomycetes</taxon>
        <taxon>Propionibacteriales</taxon>
        <taxon>Propionibacteriaceae</taxon>
        <taxon>Ammonicoccus</taxon>
    </lineage>
</organism>
<feature type="compositionally biased region" description="Polar residues" evidence="1">
    <location>
        <begin position="44"/>
        <end position="53"/>
    </location>
</feature>
<protein>
    <submittedName>
        <fullName evidence="2">DUF2505 domain-containing protein</fullName>
    </submittedName>
</protein>
<feature type="region of interest" description="Disordered" evidence="1">
    <location>
        <begin position="41"/>
        <end position="63"/>
    </location>
</feature>
<gene>
    <name evidence="2" type="ORF">AADG42_08075</name>
</gene>
<sequence>MELSTSLVFPADPATVFTMVTDPGFLEEVAREARATDCSVTVDGRSTTSSRSLQAPPEAEKITGPSIRIVETRTWSEAGPDGSRTASLDLKVPGQPITMDGNIRLHPAGGHTRIDITGELKVKIPLIGKKLEKMAAPAVEDGIRAEERVGLRRLQG</sequence>
<proteinExistence type="predicted"/>
<evidence type="ECO:0000313" key="2">
    <source>
        <dbReference type="EMBL" id="XAN07252.1"/>
    </source>
</evidence>
<keyword evidence="3" id="KW-1185">Reference proteome</keyword>
<dbReference type="InterPro" id="IPR019639">
    <property type="entry name" value="DUF2505"/>
</dbReference>
<dbReference type="InterPro" id="IPR023393">
    <property type="entry name" value="START-like_dom_sf"/>
</dbReference>
<dbReference type="Gene3D" id="3.30.530.20">
    <property type="match status" value="1"/>
</dbReference>
<reference evidence="2 3" key="1">
    <citation type="submission" date="2024-04" db="EMBL/GenBank/DDBJ databases">
        <title>Isolation of an actinomycete strain from pig manure.</title>
        <authorList>
            <person name="Gong T."/>
            <person name="Yu Z."/>
            <person name="An M."/>
            <person name="Wei C."/>
            <person name="Yang W."/>
            <person name="Liu L."/>
        </authorList>
    </citation>
    <scope>NUCLEOTIDE SEQUENCE [LARGE SCALE GENOMIC DNA]</scope>
    <source>
        <strain evidence="2 3">ZF39</strain>
    </source>
</reference>
<dbReference type="EMBL" id="CP154795">
    <property type="protein sequence ID" value="XAN07252.1"/>
    <property type="molecule type" value="Genomic_DNA"/>
</dbReference>
<evidence type="ECO:0000256" key="1">
    <source>
        <dbReference type="SAM" id="MobiDB-lite"/>
    </source>
</evidence>
<name>A0ABZ3FMI7_9ACTN</name>
<accession>A0ABZ3FMI7</accession>